<dbReference type="InterPro" id="IPR014833">
    <property type="entry name" value="TnsA_N"/>
</dbReference>
<proteinExistence type="predicted"/>
<reference evidence="3" key="1">
    <citation type="submission" date="2020-12" db="EMBL/GenBank/DDBJ databases">
        <title>Clostridium thailandense sp. nov., a novel acetogenic bacterium isolated from peat land soil in Thailand.</title>
        <authorList>
            <person name="Chaikitkaew S."/>
            <person name="Birkeland N.K."/>
        </authorList>
    </citation>
    <scope>NUCLEOTIDE SEQUENCE</scope>
    <source>
        <strain evidence="3">PL3</strain>
    </source>
</reference>
<gene>
    <name evidence="3" type="ORF">I6U48_26660</name>
</gene>
<feature type="domain" description="TnsA endonuclease C-terminal" evidence="1">
    <location>
        <begin position="140"/>
        <end position="218"/>
    </location>
</feature>
<accession>A0A949TU05</accession>
<dbReference type="Pfam" id="PF08721">
    <property type="entry name" value="Tn7_Tnp_TnsA_C"/>
    <property type="match status" value="1"/>
</dbReference>
<sequence length="234" mass="27768">MSLKVTTFSSKGRVTRIFGYKTKRIHHLQSDNQLRVFLLLEWNDIVKNIEENVEIKDLEIIIDNVEDLRLDKFSDNEGQLYQLHTNFLVTTERDNVEEQIAISVKSLSEIERRTVIEKIEIERRFWRAKGIRFYVVTEKEINKQLVDNIKWVRETLIDKNVENKRELAEHLYYFLQENKQEKLSDVLGKFDDNVGAKKGTALFIFRYLIGIKEIVVDMEKSIDLNETISILIKF</sequence>
<keyword evidence="3" id="KW-0255">Endonuclease</keyword>
<keyword evidence="3" id="KW-0378">Hydrolase</keyword>
<evidence type="ECO:0000313" key="3">
    <source>
        <dbReference type="EMBL" id="MBV7276467.1"/>
    </source>
</evidence>
<evidence type="ECO:0000259" key="2">
    <source>
        <dbReference type="Pfam" id="PF08722"/>
    </source>
</evidence>
<dbReference type="AlphaFoldDB" id="A0A949TU05"/>
<dbReference type="CDD" id="cd22362">
    <property type="entry name" value="TnsA_endonuclease-like"/>
    <property type="match status" value="1"/>
</dbReference>
<dbReference type="Pfam" id="PF08722">
    <property type="entry name" value="Tn7_TnsA-like_N"/>
    <property type="match status" value="1"/>
</dbReference>
<evidence type="ECO:0000313" key="4">
    <source>
        <dbReference type="Proteomes" id="UP000694308"/>
    </source>
</evidence>
<keyword evidence="3" id="KW-0540">Nuclease</keyword>
<keyword evidence="4" id="KW-1185">Reference proteome</keyword>
<evidence type="ECO:0000259" key="1">
    <source>
        <dbReference type="Pfam" id="PF08721"/>
    </source>
</evidence>
<organism evidence="3 4">
    <name type="scientific">Clostridium thailandense</name>
    <dbReference type="NCBI Taxonomy" id="2794346"/>
    <lineage>
        <taxon>Bacteria</taxon>
        <taxon>Bacillati</taxon>
        <taxon>Bacillota</taxon>
        <taxon>Clostridia</taxon>
        <taxon>Eubacteriales</taxon>
        <taxon>Clostridiaceae</taxon>
        <taxon>Clostridium</taxon>
    </lineage>
</organism>
<dbReference type="InterPro" id="IPR014832">
    <property type="entry name" value="TnsA_C"/>
</dbReference>
<comment type="caution">
    <text evidence="3">The sequence shown here is derived from an EMBL/GenBank/DDBJ whole genome shotgun (WGS) entry which is preliminary data.</text>
</comment>
<dbReference type="RefSeq" id="WP_218323547.1">
    <property type="nucleotide sequence ID" value="NZ_JAEEGC010000178.1"/>
</dbReference>
<feature type="domain" description="TnsA endonuclease N-terminal" evidence="2">
    <location>
        <begin position="79"/>
        <end position="138"/>
    </location>
</feature>
<dbReference type="Proteomes" id="UP000694308">
    <property type="component" value="Unassembled WGS sequence"/>
</dbReference>
<protein>
    <submittedName>
        <fullName evidence="3">Heteromeric transposase endonuclease subunit TnsA</fullName>
    </submittedName>
</protein>
<dbReference type="GO" id="GO:0004519">
    <property type="term" value="F:endonuclease activity"/>
    <property type="evidence" value="ECO:0007669"/>
    <property type="project" value="UniProtKB-KW"/>
</dbReference>
<dbReference type="EMBL" id="JAEEGC010000178">
    <property type="protein sequence ID" value="MBV7276467.1"/>
    <property type="molecule type" value="Genomic_DNA"/>
</dbReference>
<name>A0A949TU05_9CLOT</name>